<sequence length="179" mass="20728">MATNQAAFAFYMQHQRVVYYALSRLGVRPQTPDYQDLRQEGMLLYLAYYQQYEEPLNQPVAVQKFNRLAGKIVYLGLLQHRLKWQRRQALEQTAGKQWHQAAAITADRQESSLSGLLMAETFTALAARLTPGERTILDLRYGEQLSNREIALRLNMSPRRVSAVRRQIAVKYLAWQAEP</sequence>
<dbReference type="Gene3D" id="1.20.140.160">
    <property type="match status" value="1"/>
</dbReference>
<dbReference type="Proteomes" id="UP001597199">
    <property type="component" value="Unassembled WGS sequence"/>
</dbReference>
<evidence type="ECO:0000313" key="3">
    <source>
        <dbReference type="Proteomes" id="UP001597199"/>
    </source>
</evidence>
<evidence type="ECO:0000259" key="1">
    <source>
        <dbReference type="Pfam" id="PF08281"/>
    </source>
</evidence>
<protein>
    <submittedName>
        <fullName evidence="2">RNA polymerase sigma factor</fullName>
    </submittedName>
</protein>
<keyword evidence="3" id="KW-1185">Reference proteome</keyword>
<dbReference type="InterPro" id="IPR013249">
    <property type="entry name" value="RNA_pol_sigma70_r4_t2"/>
</dbReference>
<evidence type="ECO:0000313" key="2">
    <source>
        <dbReference type="EMBL" id="MFD1398425.1"/>
    </source>
</evidence>
<dbReference type="Pfam" id="PF08281">
    <property type="entry name" value="Sigma70_r4_2"/>
    <property type="match status" value="1"/>
</dbReference>
<reference evidence="3" key="1">
    <citation type="journal article" date="2019" name="Int. J. Syst. Evol. Microbiol.">
        <title>The Global Catalogue of Microorganisms (GCM) 10K type strain sequencing project: providing services to taxonomists for standard genome sequencing and annotation.</title>
        <authorList>
            <consortium name="The Broad Institute Genomics Platform"/>
            <consortium name="The Broad Institute Genome Sequencing Center for Infectious Disease"/>
            <person name="Wu L."/>
            <person name="Ma J."/>
        </authorList>
    </citation>
    <scope>NUCLEOTIDE SEQUENCE [LARGE SCALE GENOMIC DNA]</scope>
    <source>
        <strain evidence="3">CCM 9110</strain>
    </source>
</reference>
<dbReference type="SUPFAM" id="SSF88659">
    <property type="entry name" value="Sigma3 and sigma4 domains of RNA polymerase sigma factors"/>
    <property type="match status" value="1"/>
</dbReference>
<gene>
    <name evidence="2" type="ORF">ACFQ41_03810</name>
</gene>
<organism evidence="2 3">
    <name type="scientific">Lacticaseibacillus suilingensis</name>
    <dbReference type="NCBI Taxonomy" id="2799577"/>
    <lineage>
        <taxon>Bacteria</taxon>
        <taxon>Bacillati</taxon>
        <taxon>Bacillota</taxon>
        <taxon>Bacilli</taxon>
        <taxon>Lactobacillales</taxon>
        <taxon>Lactobacillaceae</taxon>
        <taxon>Lacticaseibacillus</taxon>
    </lineage>
</organism>
<accession>A0ABW4BF30</accession>
<feature type="domain" description="RNA polymerase sigma factor 70 region 4 type 2" evidence="1">
    <location>
        <begin position="123"/>
        <end position="161"/>
    </location>
</feature>
<dbReference type="RefSeq" id="WP_204118800.1">
    <property type="nucleotide sequence ID" value="NZ_BOLV01000008.1"/>
</dbReference>
<proteinExistence type="predicted"/>
<dbReference type="InterPro" id="IPR014284">
    <property type="entry name" value="RNA_pol_sigma-70_dom"/>
</dbReference>
<dbReference type="InterPro" id="IPR013324">
    <property type="entry name" value="RNA_pol_sigma_r3/r4-like"/>
</dbReference>
<dbReference type="NCBIfam" id="TIGR02937">
    <property type="entry name" value="sigma70-ECF"/>
    <property type="match status" value="1"/>
</dbReference>
<comment type="caution">
    <text evidence="2">The sequence shown here is derived from an EMBL/GenBank/DDBJ whole genome shotgun (WGS) entry which is preliminary data.</text>
</comment>
<dbReference type="EMBL" id="JBHTOA010000018">
    <property type="protein sequence ID" value="MFD1398425.1"/>
    <property type="molecule type" value="Genomic_DNA"/>
</dbReference>
<name>A0ABW4BF30_9LACO</name>